<name>A0AAV0JTL0_9ROSI</name>
<feature type="region of interest" description="Disordered" evidence="1">
    <location>
        <begin position="1"/>
        <end position="20"/>
    </location>
</feature>
<gene>
    <name evidence="2" type="ORF">LITE_LOCUS15567</name>
    <name evidence="3" type="ORF">LITE_LOCUS15602</name>
</gene>
<sequence>MLDPERAEVSDTEDRFLPAGAKKETETLQLLFVAEKAHSVLRPA</sequence>
<dbReference type="EMBL" id="CAMGYJ010000005">
    <property type="protein sequence ID" value="CAI0412579.1"/>
    <property type="molecule type" value="Genomic_DNA"/>
</dbReference>
<dbReference type="EMBL" id="CAMGYJ010000005">
    <property type="protein sequence ID" value="CAI0412487.1"/>
    <property type="molecule type" value="Genomic_DNA"/>
</dbReference>
<keyword evidence="4" id="KW-1185">Reference proteome</keyword>
<evidence type="ECO:0000313" key="2">
    <source>
        <dbReference type="EMBL" id="CAI0412487.1"/>
    </source>
</evidence>
<evidence type="ECO:0000256" key="1">
    <source>
        <dbReference type="SAM" id="MobiDB-lite"/>
    </source>
</evidence>
<comment type="caution">
    <text evidence="3">The sequence shown here is derived from an EMBL/GenBank/DDBJ whole genome shotgun (WGS) entry which is preliminary data.</text>
</comment>
<reference evidence="3" key="1">
    <citation type="submission" date="2022-08" db="EMBL/GenBank/DDBJ databases">
        <authorList>
            <person name="Gutierrez-Valencia J."/>
        </authorList>
    </citation>
    <scope>NUCLEOTIDE SEQUENCE</scope>
</reference>
<organism evidence="3 4">
    <name type="scientific">Linum tenue</name>
    <dbReference type="NCBI Taxonomy" id="586396"/>
    <lineage>
        <taxon>Eukaryota</taxon>
        <taxon>Viridiplantae</taxon>
        <taxon>Streptophyta</taxon>
        <taxon>Embryophyta</taxon>
        <taxon>Tracheophyta</taxon>
        <taxon>Spermatophyta</taxon>
        <taxon>Magnoliopsida</taxon>
        <taxon>eudicotyledons</taxon>
        <taxon>Gunneridae</taxon>
        <taxon>Pentapetalae</taxon>
        <taxon>rosids</taxon>
        <taxon>fabids</taxon>
        <taxon>Malpighiales</taxon>
        <taxon>Linaceae</taxon>
        <taxon>Linum</taxon>
    </lineage>
</organism>
<dbReference type="Proteomes" id="UP001154282">
    <property type="component" value="Unassembled WGS sequence"/>
</dbReference>
<accession>A0AAV0JTL0</accession>
<evidence type="ECO:0000313" key="4">
    <source>
        <dbReference type="Proteomes" id="UP001154282"/>
    </source>
</evidence>
<dbReference type="AlphaFoldDB" id="A0AAV0JTL0"/>
<evidence type="ECO:0000313" key="3">
    <source>
        <dbReference type="EMBL" id="CAI0412579.1"/>
    </source>
</evidence>
<protein>
    <submittedName>
        <fullName evidence="3">Uncharacterized protein</fullName>
    </submittedName>
</protein>
<proteinExistence type="predicted"/>